<organism evidence="5">
    <name type="scientific">marine sediment metagenome</name>
    <dbReference type="NCBI Taxonomy" id="412755"/>
    <lineage>
        <taxon>unclassified sequences</taxon>
        <taxon>metagenomes</taxon>
        <taxon>ecological metagenomes</taxon>
    </lineage>
</organism>
<evidence type="ECO:0000313" key="5">
    <source>
        <dbReference type="EMBL" id="GAI89072.1"/>
    </source>
</evidence>
<dbReference type="PANTHER" id="PTHR43030:SF1">
    <property type="entry name" value="PHOSPHOENOLPYRUVATE SYNTHASE"/>
    <property type="match status" value="1"/>
</dbReference>
<dbReference type="InterPro" id="IPR000121">
    <property type="entry name" value="PEP_util_C"/>
</dbReference>
<proteinExistence type="inferred from homology"/>
<dbReference type="AlphaFoldDB" id="X1S7P8"/>
<dbReference type="PANTHER" id="PTHR43030">
    <property type="entry name" value="PHOSPHOENOLPYRUVATE SYNTHASE"/>
    <property type="match status" value="1"/>
</dbReference>
<sequence length="87" mass="9801">LDRDSALVSHIYDERNKAVKDLIAQVIKKAKKNKRKIGICGQAPSDFPDFAQFLVKCGIDSISLNPDSVIKTTLSILEMERKLKKKE</sequence>
<dbReference type="Gene3D" id="3.20.20.60">
    <property type="entry name" value="Phosphoenolpyruvate-binding domains"/>
    <property type="match status" value="1"/>
</dbReference>
<evidence type="ECO:0000256" key="3">
    <source>
        <dbReference type="ARBA" id="ARBA00022840"/>
    </source>
</evidence>
<accession>X1S7P8</accession>
<dbReference type="GO" id="GO:0008986">
    <property type="term" value="F:pyruvate, water dikinase activity"/>
    <property type="evidence" value="ECO:0007669"/>
    <property type="project" value="InterPro"/>
</dbReference>
<dbReference type="SUPFAM" id="SSF51621">
    <property type="entry name" value="Phosphoenolpyruvate/pyruvate domain"/>
    <property type="match status" value="1"/>
</dbReference>
<evidence type="ECO:0000259" key="4">
    <source>
        <dbReference type="Pfam" id="PF02896"/>
    </source>
</evidence>
<comment type="similarity">
    <text evidence="1">Belongs to the PEP-utilizing enzyme family.</text>
</comment>
<gene>
    <name evidence="5" type="ORF">S12H4_36094</name>
</gene>
<dbReference type="InterPro" id="IPR015813">
    <property type="entry name" value="Pyrv/PenolPyrv_kinase-like_dom"/>
</dbReference>
<dbReference type="GO" id="GO:0005524">
    <property type="term" value="F:ATP binding"/>
    <property type="evidence" value="ECO:0007669"/>
    <property type="project" value="UniProtKB-KW"/>
</dbReference>
<dbReference type="InterPro" id="IPR006319">
    <property type="entry name" value="PEP_synth"/>
</dbReference>
<name>X1S7P8_9ZZZZ</name>
<evidence type="ECO:0000256" key="2">
    <source>
        <dbReference type="ARBA" id="ARBA00022741"/>
    </source>
</evidence>
<protein>
    <recommendedName>
        <fullName evidence="4">PEP-utilising enzyme C-terminal domain-containing protein</fullName>
    </recommendedName>
</protein>
<keyword evidence="2" id="KW-0547">Nucleotide-binding</keyword>
<dbReference type="Pfam" id="PF02896">
    <property type="entry name" value="PEP-utilizers_C"/>
    <property type="match status" value="1"/>
</dbReference>
<comment type="caution">
    <text evidence="5">The sequence shown here is derived from an EMBL/GenBank/DDBJ whole genome shotgun (WGS) entry which is preliminary data.</text>
</comment>
<reference evidence="5" key="1">
    <citation type="journal article" date="2014" name="Front. Microbiol.">
        <title>High frequency of phylogenetically diverse reductive dehalogenase-homologous genes in deep subseafloor sedimentary metagenomes.</title>
        <authorList>
            <person name="Kawai M."/>
            <person name="Futagami T."/>
            <person name="Toyoda A."/>
            <person name="Takaki Y."/>
            <person name="Nishi S."/>
            <person name="Hori S."/>
            <person name="Arai W."/>
            <person name="Tsubouchi T."/>
            <person name="Morono Y."/>
            <person name="Uchiyama I."/>
            <person name="Ito T."/>
            <person name="Fujiyama A."/>
            <person name="Inagaki F."/>
            <person name="Takami H."/>
        </authorList>
    </citation>
    <scope>NUCLEOTIDE SEQUENCE</scope>
    <source>
        <strain evidence="5">Expedition CK06-06</strain>
    </source>
</reference>
<feature type="domain" description="PEP-utilising enzyme C-terminal" evidence="4">
    <location>
        <begin position="2"/>
        <end position="78"/>
    </location>
</feature>
<dbReference type="EMBL" id="BARW01021493">
    <property type="protein sequence ID" value="GAI89072.1"/>
    <property type="molecule type" value="Genomic_DNA"/>
</dbReference>
<feature type="non-terminal residue" evidence="5">
    <location>
        <position position="1"/>
    </location>
</feature>
<keyword evidence="3" id="KW-0067">ATP-binding</keyword>
<dbReference type="InterPro" id="IPR040442">
    <property type="entry name" value="Pyrv_kinase-like_dom_sf"/>
</dbReference>
<evidence type="ECO:0000256" key="1">
    <source>
        <dbReference type="ARBA" id="ARBA00007837"/>
    </source>
</evidence>